<dbReference type="InterPro" id="IPR026214">
    <property type="entry name" value="HAUS4_met"/>
</dbReference>
<feature type="coiled-coil region" evidence="1">
    <location>
        <begin position="300"/>
        <end position="334"/>
    </location>
</feature>
<name>A0AAY4AU07_9TELE</name>
<dbReference type="Ensembl" id="ENSDCDT00010012885.1">
    <property type="protein sequence ID" value="ENSDCDP00010012293.1"/>
    <property type="gene ID" value="ENSDCDG00010005495.1"/>
</dbReference>
<evidence type="ECO:0008006" key="4">
    <source>
        <dbReference type="Google" id="ProtNLM"/>
    </source>
</evidence>
<reference evidence="2" key="2">
    <citation type="submission" date="2025-08" db="UniProtKB">
        <authorList>
            <consortium name="Ensembl"/>
        </authorList>
    </citation>
    <scope>IDENTIFICATION</scope>
</reference>
<dbReference type="Proteomes" id="UP000694580">
    <property type="component" value="Chromosome 3"/>
</dbReference>
<dbReference type="InterPro" id="IPR029327">
    <property type="entry name" value="HAUS4"/>
</dbReference>
<dbReference type="PANTHER" id="PTHR16219">
    <property type="entry name" value="AUGMIN SUBUNIT 4 FAMILY MEMBER"/>
    <property type="match status" value="1"/>
</dbReference>
<organism evidence="2 3">
    <name type="scientific">Denticeps clupeoides</name>
    <name type="common">denticle herring</name>
    <dbReference type="NCBI Taxonomy" id="299321"/>
    <lineage>
        <taxon>Eukaryota</taxon>
        <taxon>Metazoa</taxon>
        <taxon>Chordata</taxon>
        <taxon>Craniata</taxon>
        <taxon>Vertebrata</taxon>
        <taxon>Euteleostomi</taxon>
        <taxon>Actinopterygii</taxon>
        <taxon>Neopterygii</taxon>
        <taxon>Teleostei</taxon>
        <taxon>Clupei</taxon>
        <taxon>Clupeiformes</taxon>
        <taxon>Denticipitoidei</taxon>
        <taxon>Denticipitidae</taxon>
        <taxon>Denticeps</taxon>
    </lineage>
</organism>
<dbReference type="GO" id="GO:0051225">
    <property type="term" value="P:spindle assembly"/>
    <property type="evidence" value="ECO:0007669"/>
    <property type="project" value="InterPro"/>
</dbReference>
<evidence type="ECO:0000313" key="2">
    <source>
        <dbReference type="Ensembl" id="ENSDCDP00010012293.1"/>
    </source>
</evidence>
<accession>A0AAY4AU07</accession>
<reference evidence="2" key="3">
    <citation type="submission" date="2025-09" db="UniProtKB">
        <authorList>
            <consortium name="Ensembl"/>
        </authorList>
    </citation>
    <scope>IDENTIFICATION</scope>
</reference>
<dbReference type="PANTHER" id="PTHR16219:SF1">
    <property type="entry name" value="HAUS AUGMIN-LIKE COMPLEX SUBUNIT 4"/>
    <property type="match status" value="1"/>
</dbReference>
<dbReference type="GeneTree" id="ENSGT00390000014634"/>
<dbReference type="Pfam" id="PF14735">
    <property type="entry name" value="HAUS4"/>
    <property type="match status" value="1"/>
</dbReference>
<reference evidence="2 3" key="1">
    <citation type="submission" date="2020-06" db="EMBL/GenBank/DDBJ databases">
        <authorList>
            <consortium name="Wellcome Sanger Institute Data Sharing"/>
        </authorList>
    </citation>
    <scope>NUCLEOTIDE SEQUENCE [LARGE SCALE GENOMIC DNA]</scope>
</reference>
<gene>
    <name evidence="2" type="primary">haus4</name>
</gene>
<keyword evidence="1" id="KW-0175">Coiled coil</keyword>
<dbReference type="GO" id="GO:0070652">
    <property type="term" value="C:HAUS complex"/>
    <property type="evidence" value="ECO:0007669"/>
    <property type="project" value="InterPro"/>
</dbReference>
<evidence type="ECO:0000256" key="1">
    <source>
        <dbReference type="SAM" id="Coils"/>
    </source>
</evidence>
<keyword evidence="3" id="KW-1185">Reference proteome</keyword>
<sequence>GSQRNSQPLTSLGKGDSLNQQVLSAFPLCQLSEEDLSQNPRFCKLLATLSQHVDPTGLSVNLQKELEKTERELRTQRVVWLHSECLHRLLQEMIQEHGIKNNQSPAPPEEDKFYRTMEQNLLVMKCIRQLDVSANNDTNQLSILGLSAKDVLNFMPAEKDVLRMKKRLPMELEKHLKNKCFSLLAYYQPDSENESEGLKRVKLSHLPELLEGERKKAENLREKNREKTLLLQQQTHAYLTELLGCIHILQSLILEHRLKIQTELDRKKLEYFEAKCEIGIQKLRTEMLEIQLDTYTAGKISAHRKLREKLDAELEATQAEKQSVESKLASFEILGQEFEVLAEEYLRIRQEIDAKRWALTEFSQHNS</sequence>
<dbReference type="AlphaFoldDB" id="A0AAY4AU07"/>
<proteinExistence type="predicted"/>
<evidence type="ECO:0000313" key="3">
    <source>
        <dbReference type="Proteomes" id="UP000694580"/>
    </source>
</evidence>
<dbReference type="GO" id="GO:0007098">
    <property type="term" value="P:centrosome cycle"/>
    <property type="evidence" value="ECO:0007669"/>
    <property type="project" value="InterPro"/>
</dbReference>
<protein>
    <recommendedName>
        <fullName evidence="4">HAUS augmin-like complex subunit 4</fullName>
    </recommendedName>
</protein>
<dbReference type="PRINTS" id="PR02090">
    <property type="entry name" value="HAUSAUGMINL4"/>
</dbReference>
<dbReference type="GO" id="GO:0051011">
    <property type="term" value="F:microtubule minus-end binding"/>
    <property type="evidence" value="ECO:0007669"/>
    <property type="project" value="TreeGrafter"/>
</dbReference>